<dbReference type="eggNOG" id="COG0142">
    <property type="taxonomic scope" value="Bacteria"/>
</dbReference>
<dbReference type="HOGENOM" id="CLU_087202_0_0_9"/>
<dbReference type="PIR" id="H83855">
    <property type="entry name" value="H83855"/>
</dbReference>
<dbReference type="STRING" id="272558.gene:10727546"/>
<dbReference type="Proteomes" id="UP000001258">
    <property type="component" value="Chromosome"/>
</dbReference>
<protein>
    <submittedName>
        <fullName evidence="1">Heptaprenyl diphosphate synthase component I (Spore germination protein C1)</fullName>
    </submittedName>
</protein>
<dbReference type="DNASU" id="893814"/>
<dbReference type="Gene3D" id="1.20.120.1450">
    <property type="match status" value="1"/>
</dbReference>
<evidence type="ECO:0000313" key="2">
    <source>
        <dbReference type="Proteomes" id="UP000001258"/>
    </source>
</evidence>
<sequence>MNHLNDKVNEIKDNFYGLIGHAYLEKYITKPIVDEDKLRFLYTMLAEKLPKKDTKLFTLSALLVDAALEIHEAVSLHNIQTDPIKKNRQLNVLAGDYYSSLYYYLLADSRHLPIIQVFSHSIQEINEYKMKLYDGKNIDFDEVKNNVDKVDTFLLQNLAEHFQLTTWKKAISVFFHLKRLVHEREAWINGKATPLMKAIVTELFGSNRPVDELKKDDQLQVLELWEEKVEEGKDHLLEHVKALLPKFERFFVDHLNDLFGPDYIHEKVAEEG</sequence>
<gene>
    <name evidence="1" type="primary">gerCA</name>
</gene>
<dbReference type="AlphaFoldDB" id="Q9KCC5"/>
<dbReference type="InterPro" id="IPR009920">
    <property type="entry name" value="HEPPP_synth_su1"/>
</dbReference>
<evidence type="ECO:0000313" key="1">
    <source>
        <dbReference type="EMBL" id="BAB05367.1"/>
    </source>
</evidence>
<dbReference type="GO" id="GO:0009234">
    <property type="term" value="P:menaquinone biosynthetic process"/>
    <property type="evidence" value="ECO:0007669"/>
    <property type="project" value="InterPro"/>
</dbReference>
<name>Q9KCC5_HALH5</name>
<dbReference type="Pfam" id="PF07307">
    <property type="entry name" value="HEPPP_synt_1"/>
    <property type="match status" value="1"/>
</dbReference>
<proteinExistence type="predicted"/>
<reference evidence="1 2" key="1">
    <citation type="journal article" date="2000" name="Nucleic Acids Res.">
        <title>Complete genome sequence of the alkaliphilic bacterium Bacillus halodurans and genomic sequence comparison with Bacillus subtilis.</title>
        <authorList>
            <person name="Takami H."/>
            <person name="Nakasone K."/>
            <person name="Takaki Y."/>
            <person name="Maeno G."/>
            <person name="Sasaki R."/>
            <person name="Masui N."/>
            <person name="Fuji F."/>
            <person name="Hirama C."/>
            <person name="Nakamura Y."/>
            <person name="Ogasawara N."/>
            <person name="Kuhara S."/>
            <person name="Horikoshi K."/>
        </authorList>
    </citation>
    <scope>NUCLEOTIDE SEQUENCE [LARGE SCALE GENOMIC DNA]</scope>
    <source>
        <strain evidence="2">ATCC BAA-125 / DSM 18197 / FERM 7344 / JCM 9153 / C-125</strain>
    </source>
</reference>
<dbReference type="EMBL" id="BA000004">
    <property type="protein sequence ID" value="BAB05367.1"/>
    <property type="molecule type" value="Genomic_DNA"/>
</dbReference>
<organism evidence="1 2">
    <name type="scientific">Halalkalibacterium halodurans (strain ATCC BAA-125 / DSM 18197 / FERM 7344 / JCM 9153 / C-125)</name>
    <name type="common">Bacillus halodurans</name>
    <dbReference type="NCBI Taxonomy" id="272558"/>
    <lineage>
        <taxon>Bacteria</taxon>
        <taxon>Bacillati</taxon>
        <taxon>Bacillota</taxon>
        <taxon>Bacilli</taxon>
        <taxon>Bacillales</taxon>
        <taxon>Bacillaceae</taxon>
        <taxon>Halalkalibacterium (ex Joshi et al. 2022)</taxon>
    </lineage>
</organism>
<keyword evidence="2" id="KW-1185">Reference proteome</keyword>
<dbReference type="KEGG" id="bha:BH1648"/>
<accession>Q9KCC5</accession>